<dbReference type="AlphaFoldDB" id="A0A4S8IZ29"/>
<comment type="caution">
    <text evidence="2">The sequence shown here is derived from an EMBL/GenBank/DDBJ whole genome shotgun (WGS) entry which is preliminary data.</text>
</comment>
<gene>
    <name evidence="2" type="ORF">C4D60_Mb10t18940</name>
</gene>
<keyword evidence="3" id="KW-1185">Reference proteome</keyword>
<evidence type="ECO:0000313" key="3">
    <source>
        <dbReference type="Proteomes" id="UP000317650"/>
    </source>
</evidence>
<feature type="region of interest" description="Disordered" evidence="1">
    <location>
        <begin position="185"/>
        <end position="222"/>
    </location>
</feature>
<feature type="compositionally biased region" description="Basic and acidic residues" evidence="1">
    <location>
        <begin position="276"/>
        <end position="291"/>
    </location>
</feature>
<sequence>MNWTQQLLRKHRSVSLSFEKPIMTVDVDNRPVCPLFWTNEDNHTLVETIIIDKLGVSIASHVLQITKDRGKARILLQRTTKLVNRTEPRAASVVLEEEIVLVMRDEEIVLDDGVAGVGVEAVRPGLGVAAGQPEQPAPANHRHLPHAGEHRVPPQYGDRAPVVLPLDEGEVHGHEQRGLLLGGEGVESLSPADEPRGQLRPQSHGVVHHHHHAERGGRRVRRGGLRHAHRARARPADHVVPVEPQVAQLLAHRLLNQLLALEEPMRLFCCRSNSEHNSKEEEAGGKEKATEFGHGCTNAGESSGLGSDGLRAQSFLKEKGEVTDVAAK</sequence>
<evidence type="ECO:0000256" key="1">
    <source>
        <dbReference type="SAM" id="MobiDB-lite"/>
    </source>
</evidence>
<reference evidence="2 3" key="1">
    <citation type="journal article" date="2019" name="Nat. Plants">
        <title>Genome sequencing of Musa balbisiana reveals subgenome evolution and function divergence in polyploid bananas.</title>
        <authorList>
            <person name="Yao X."/>
        </authorList>
    </citation>
    <scope>NUCLEOTIDE SEQUENCE [LARGE SCALE GENOMIC DNA]</scope>
    <source>
        <strain evidence="3">cv. DH-PKW</strain>
        <tissue evidence="2">Leaves</tissue>
    </source>
</reference>
<dbReference type="EMBL" id="PYDT01000008">
    <property type="protein sequence ID" value="THU53869.1"/>
    <property type="molecule type" value="Genomic_DNA"/>
</dbReference>
<protein>
    <submittedName>
        <fullName evidence="2">Uncharacterized protein</fullName>
    </submittedName>
</protein>
<organism evidence="2 3">
    <name type="scientific">Musa balbisiana</name>
    <name type="common">Banana</name>
    <dbReference type="NCBI Taxonomy" id="52838"/>
    <lineage>
        <taxon>Eukaryota</taxon>
        <taxon>Viridiplantae</taxon>
        <taxon>Streptophyta</taxon>
        <taxon>Embryophyta</taxon>
        <taxon>Tracheophyta</taxon>
        <taxon>Spermatophyta</taxon>
        <taxon>Magnoliopsida</taxon>
        <taxon>Liliopsida</taxon>
        <taxon>Zingiberales</taxon>
        <taxon>Musaceae</taxon>
        <taxon>Musa</taxon>
    </lineage>
</organism>
<accession>A0A4S8IZ29</accession>
<dbReference type="STRING" id="52838.A0A4S8IZ29"/>
<feature type="region of interest" description="Disordered" evidence="1">
    <location>
        <begin position="276"/>
        <end position="309"/>
    </location>
</feature>
<dbReference type="Proteomes" id="UP000317650">
    <property type="component" value="Chromosome 10"/>
</dbReference>
<name>A0A4S8IZ29_MUSBA</name>
<evidence type="ECO:0000313" key="2">
    <source>
        <dbReference type="EMBL" id="THU53869.1"/>
    </source>
</evidence>
<feature type="compositionally biased region" description="Basic residues" evidence="1">
    <location>
        <begin position="206"/>
        <end position="222"/>
    </location>
</feature>
<proteinExistence type="predicted"/>